<evidence type="ECO:0000256" key="3">
    <source>
        <dbReference type="PIRNR" id="PIRNR027081"/>
    </source>
</evidence>
<evidence type="ECO:0000256" key="2">
    <source>
        <dbReference type="ARBA" id="ARBA00006181"/>
    </source>
</evidence>
<dbReference type="OrthoDB" id="124041at2759"/>
<organism evidence="5 6">
    <name type="scientific">Thamnocephalis sphaerospora</name>
    <dbReference type="NCBI Taxonomy" id="78915"/>
    <lineage>
        <taxon>Eukaryota</taxon>
        <taxon>Fungi</taxon>
        <taxon>Fungi incertae sedis</taxon>
        <taxon>Zoopagomycota</taxon>
        <taxon>Zoopagomycotina</taxon>
        <taxon>Zoopagomycetes</taxon>
        <taxon>Zoopagales</taxon>
        <taxon>Sigmoideomycetaceae</taxon>
        <taxon>Thamnocephalis</taxon>
    </lineage>
</organism>
<dbReference type="GO" id="GO:0033204">
    <property type="term" value="F:ribonuclease P RNA binding"/>
    <property type="evidence" value="ECO:0007669"/>
    <property type="project" value="InterPro"/>
</dbReference>
<comment type="subcellular location">
    <subcellularLocation>
        <location evidence="1">Nucleus</location>
    </subcellularLocation>
</comment>
<dbReference type="InterPro" id="IPR002730">
    <property type="entry name" value="Rpp29/RNP1"/>
</dbReference>
<dbReference type="SMART" id="SM00538">
    <property type="entry name" value="POP4"/>
    <property type="match status" value="1"/>
</dbReference>
<proteinExistence type="inferred from homology"/>
<gene>
    <name evidence="5" type="ORF">THASP1DRAFT_13124</name>
</gene>
<dbReference type="GO" id="GO:0005634">
    <property type="term" value="C:nucleus"/>
    <property type="evidence" value="ECO:0007669"/>
    <property type="project" value="UniProtKB-SubCell"/>
</dbReference>
<sequence>MQVLAGRVQTTPSDGSTGHFAAEYVQSAIEAPQQSQQAYRDKVKGKVLSLENPVKESAEKRRRRQRQGNAKPQALTAREKRSLGVHQLSHANRSYATFEPLHALWCQYIAEVRGSGGGAKALLPKLLKADLHGSMLTVTRSRCPNYVGVTGIMVMETKNIFHIIDRRNKLRAIPKAHSVFSLCIQGHEYLVYGDQFCHRSGDRAAKKFKGRPTVDL</sequence>
<feature type="region of interest" description="Disordered" evidence="4">
    <location>
        <begin position="54"/>
        <end position="82"/>
    </location>
</feature>
<evidence type="ECO:0000313" key="5">
    <source>
        <dbReference type="EMBL" id="RKP10228.1"/>
    </source>
</evidence>
<dbReference type="Pfam" id="PF01868">
    <property type="entry name" value="RNase_P-MRP_p29"/>
    <property type="match status" value="1"/>
</dbReference>
<reference evidence="6" key="1">
    <citation type="journal article" date="2018" name="Nat. Microbiol.">
        <title>Leveraging single-cell genomics to expand the fungal tree of life.</title>
        <authorList>
            <person name="Ahrendt S.R."/>
            <person name="Quandt C.A."/>
            <person name="Ciobanu D."/>
            <person name="Clum A."/>
            <person name="Salamov A."/>
            <person name="Andreopoulos B."/>
            <person name="Cheng J.F."/>
            <person name="Woyke T."/>
            <person name="Pelin A."/>
            <person name="Henrissat B."/>
            <person name="Reynolds N.K."/>
            <person name="Benny G.L."/>
            <person name="Smith M.E."/>
            <person name="James T.Y."/>
            <person name="Grigoriev I.V."/>
        </authorList>
    </citation>
    <scope>NUCLEOTIDE SEQUENCE [LARGE SCALE GENOMIC DNA]</scope>
    <source>
        <strain evidence="6">RSA 1356</strain>
    </source>
</reference>
<dbReference type="InterPro" id="IPR023534">
    <property type="entry name" value="Rof/RNase_P-like"/>
</dbReference>
<keyword evidence="3" id="KW-0539">Nucleus</keyword>
<dbReference type="STRING" id="78915.A0A4P9XVE3"/>
<dbReference type="InterPro" id="IPR036980">
    <property type="entry name" value="RNase_P/MRP_Rpp29_sf"/>
</dbReference>
<dbReference type="PANTHER" id="PTHR13348">
    <property type="entry name" value="RIBONUCLEASE P SUBUNIT P29"/>
    <property type="match status" value="1"/>
</dbReference>
<dbReference type="InterPro" id="IPR016848">
    <property type="entry name" value="RNase_P/MRP_Rpp29-subunit"/>
</dbReference>
<evidence type="ECO:0000313" key="6">
    <source>
        <dbReference type="Proteomes" id="UP000271241"/>
    </source>
</evidence>
<dbReference type="PANTHER" id="PTHR13348:SF0">
    <property type="entry name" value="RIBONUCLEASE P PROTEIN SUBUNIT P29"/>
    <property type="match status" value="1"/>
</dbReference>
<comment type="similarity">
    <text evidence="2">Belongs to the eukaryotic/archaeal RNase P protein component 1 family.</text>
</comment>
<dbReference type="AlphaFoldDB" id="A0A4P9XVE3"/>
<evidence type="ECO:0000256" key="4">
    <source>
        <dbReference type="SAM" id="MobiDB-lite"/>
    </source>
</evidence>
<dbReference type="Proteomes" id="UP000271241">
    <property type="component" value="Unassembled WGS sequence"/>
</dbReference>
<keyword evidence="3" id="KW-0819">tRNA processing</keyword>
<dbReference type="GO" id="GO:0030677">
    <property type="term" value="C:ribonuclease P complex"/>
    <property type="evidence" value="ECO:0007669"/>
    <property type="project" value="InterPro"/>
</dbReference>
<dbReference type="PIRSF" id="PIRSF027081">
    <property type="entry name" value="RNase_P/MRP_p29_subunit"/>
    <property type="match status" value="1"/>
</dbReference>
<accession>A0A4P9XVE3</accession>
<dbReference type="SUPFAM" id="SSF101744">
    <property type="entry name" value="Rof/RNase P subunit-like"/>
    <property type="match status" value="1"/>
</dbReference>
<protein>
    <recommendedName>
        <fullName evidence="3">Ribonuclease P protein subunit</fullName>
    </recommendedName>
</protein>
<dbReference type="GO" id="GO:0006364">
    <property type="term" value="P:rRNA processing"/>
    <property type="evidence" value="ECO:0007669"/>
    <property type="project" value="TreeGrafter"/>
</dbReference>
<keyword evidence="6" id="KW-1185">Reference proteome</keyword>
<dbReference type="GO" id="GO:0000172">
    <property type="term" value="C:ribonuclease MRP complex"/>
    <property type="evidence" value="ECO:0007669"/>
    <property type="project" value="InterPro"/>
</dbReference>
<name>A0A4P9XVE3_9FUNG</name>
<evidence type="ECO:0000256" key="1">
    <source>
        <dbReference type="ARBA" id="ARBA00004123"/>
    </source>
</evidence>
<dbReference type="Gene3D" id="2.30.30.210">
    <property type="entry name" value="Ribonuclease P/MRP, subunit p29"/>
    <property type="match status" value="1"/>
</dbReference>
<dbReference type="GO" id="GO:0001682">
    <property type="term" value="P:tRNA 5'-leader removal"/>
    <property type="evidence" value="ECO:0007669"/>
    <property type="project" value="InterPro"/>
</dbReference>
<dbReference type="EMBL" id="KZ992463">
    <property type="protein sequence ID" value="RKP10228.1"/>
    <property type="molecule type" value="Genomic_DNA"/>
</dbReference>